<protein>
    <recommendedName>
        <fullName evidence="10">M18 family aminopeptidase</fullName>
        <ecNumber evidence="10">3.4.11.-</ecNumber>
    </recommendedName>
</protein>
<evidence type="ECO:0000256" key="2">
    <source>
        <dbReference type="ARBA" id="ARBA00008290"/>
    </source>
</evidence>
<evidence type="ECO:0000256" key="10">
    <source>
        <dbReference type="RuleBase" id="RU004387"/>
    </source>
</evidence>
<accession>A0A1H6RU31</accession>
<dbReference type="GO" id="GO:0008270">
    <property type="term" value="F:zinc ion binding"/>
    <property type="evidence" value="ECO:0007669"/>
    <property type="project" value="InterPro"/>
</dbReference>
<evidence type="ECO:0000256" key="8">
    <source>
        <dbReference type="ARBA" id="ARBA00023049"/>
    </source>
</evidence>
<dbReference type="GO" id="GO:0004177">
    <property type="term" value="F:aminopeptidase activity"/>
    <property type="evidence" value="ECO:0007669"/>
    <property type="project" value="UniProtKB-KW"/>
</dbReference>
<keyword evidence="6 9" id="KW-0378">Hydrolase</keyword>
<evidence type="ECO:0000256" key="6">
    <source>
        <dbReference type="ARBA" id="ARBA00022801"/>
    </source>
</evidence>
<dbReference type="InterPro" id="IPR001948">
    <property type="entry name" value="Peptidase_M18"/>
</dbReference>
<evidence type="ECO:0000313" key="11">
    <source>
        <dbReference type="EMBL" id="SEI59261.1"/>
    </source>
</evidence>
<keyword evidence="3 9" id="KW-0031">Aminopeptidase</keyword>
<dbReference type="SUPFAM" id="SSF53187">
    <property type="entry name" value="Zn-dependent exopeptidases"/>
    <property type="match status" value="1"/>
</dbReference>
<comment type="similarity">
    <text evidence="2 9">Belongs to the peptidase M18 family.</text>
</comment>
<gene>
    <name evidence="11" type="ORF">SAMN05421831_1056</name>
</gene>
<dbReference type="PRINTS" id="PR00932">
    <property type="entry name" value="AMINO1PTASE"/>
</dbReference>
<dbReference type="EMBL" id="FNYH01000005">
    <property type="protein sequence ID" value="SEI59261.1"/>
    <property type="molecule type" value="Genomic_DNA"/>
</dbReference>
<evidence type="ECO:0000256" key="5">
    <source>
        <dbReference type="ARBA" id="ARBA00022723"/>
    </source>
</evidence>
<organism evidence="11 12">
    <name type="scientific">Allopseudospirillum japonicum</name>
    <dbReference type="NCBI Taxonomy" id="64971"/>
    <lineage>
        <taxon>Bacteria</taxon>
        <taxon>Pseudomonadati</taxon>
        <taxon>Pseudomonadota</taxon>
        <taxon>Gammaproteobacteria</taxon>
        <taxon>Oceanospirillales</taxon>
        <taxon>Oceanospirillaceae</taxon>
        <taxon>Allopseudospirillum</taxon>
    </lineage>
</organism>
<dbReference type="STRING" id="64971.SAMN05421831_1056"/>
<dbReference type="GO" id="GO:0006508">
    <property type="term" value="P:proteolysis"/>
    <property type="evidence" value="ECO:0007669"/>
    <property type="project" value="UniProtKB-KW"/>
</dbReference>
<name>A0A1H6RU31_9GAMM</name>
<keyword evidence="5 9" id="KW-0479">Metal-binding</keyword>
<comment type="cofactor">
    <cofactor evidence="1 10">
        <name>Zn(2+)</name>
        <dbReference type="ChEBI" id="CHEBI:29105"/>
    </cofactor>
</comment>
<dbReference type="CDD" id="cd05658">
    <property type="entry name" value="M18_DAP"/>
    <property type="match status" value="1"/>
</dbReference>
<reference evidence="12" key="1">
    <citation type="submission" date="2016-10" db="EMBL/GenBank/DDBJ databases">
        <authorList>
            <person name="Varghese N."/>
            <person name="Submissions S."/>
        </authorList>
    </citation>
    <scope>NUCLEOTIDE SEQUENCE [LARGE SCALE GENOMIC DNA]</scope>
    <source>
        <strain evidence="12">DSM 7165</strain>
    </source>
</reference>
<dbReference type="Proteomes" id="UP000242999">
    <property type="component" value="Unassembled WGS sequence"/>
</dbReference>
<sequence length="435" mass="48093">MSANMHIDKQVFNANLLEFLDQAPTPFHAVAQLKLALKTKGFQELKLEDPWSLVSGQGYYITRNDSALIAFVYQGDTLHQAGISFVGAHTDSPCLKLKPNPLIYSQGCVQLGVEVYGGALLNPWFDRELSLAGRITYLNSAGQITSCLWDAQAPIACIPSLAIHLDREANKGREVNAQLHLPAVCMQAEDESLDFKDFLQHALAREDIQQILDYELSLYDTQKASYWGWNQEFIASARLDNLVSCYVGLQTLLTAAPESHKTLMLVCMDHEEVGSASCAGAHGPFLAHVLRKLAPEERDYQQMLAASLFISCDNAHAQHPNFADRHDLLHAPQLNQGPVIKFNANQRYATNSETSAVFRWACQQAQVPVQVFSMRSDLACGSTLGPISASEIGVNTLDVGVPQWGMHSIRETMGADDAYYLYQALVSLHQQKVES</sequence>
<evidence type="ECO:0000256" key="9">
    <source>
        <dbReference type="RuleBase" id="RU004386"/>
    </source>
</evidence>
<dbReference type="GO" id="GO:0008237">
    <property type="term" value="F:metallopeptidase activity"/>
    <property type="evidence" value="ECO:0007669"/>
    <property type="project" value="UniProtKB-KW"/>
</dbReference>
<dbReference type="Pfam" id="PF02127">
    <property type="entry name" value="Peptidase_M18"/>
    <property type="match status" value="1"/>
</dbReference>
<evidence type="ECO:0000256" key="4">
    <source>
        <dbReference type="ARBA" id="ARBA00022670"/>
    </source>
</evidence>
<keyword evidence="7 9" id="KW-0862">Zinc</keyword>
<dbReference type="PANTHER" id="PTHR28570">
    <property type="entry name" value="ASPARTYL AMINOPEPTIDASE"/>
    <property type="match status" value="1"/>
</dbReference>
<dbReference type="RefSeq" id="WP_245710493.1">
    <property type="nucleotide sequence ID" value="NZ_FNYH01000005.1"/>
</dbReference>
<keyword evidence="12" id="KW-1185">Reference proteome</keyword>
<dbReference type="GO" id="GO:0005737">
    <property type="term" value="C:cytoplasm"/>
    <property type="evidence" value="ECO:0007669"/>
    <property type="project" value="UniProtKB-ARBA"/>
</dbReference>
<dbReference type="InterPro" id="IPR023358">
    <property type="entry name" value="Peptidase_M18_dom2"/>
</dbReference>
<dbReference type="Gene3D" id="3.40.630.10">
    <property type="entry name" value="Zn peptidases"/>
    <property type="match status" value="1"/>
</dbReference>
<evidence type="ECO:0000313" key="12">
    <source>
        <dbReference type="Proteomes" id="UP000242999"/>
    </source>
</evidence>
<dbReference type="PANTHER" id="PTHR28570:SF3">
    <property type="entry name" value="ASPARTYL AMINOPEPTIDASE"/>
    <property type="match status" value="1"/>
</dbReference>
<dbReference type="Gene3D" id="2.30.250.10">
    <property type="entry name" value="Aminopeptidase i, Domain 2"/>
    <property type="match status" value="1"/>
</dbReference>
<dbReference type="AlphaFoldDB" id="A0A1H6RU31"/>
<keyword evidence="4 9" id="KW-0645">Protease</keyword>
<dbReference type="NCBIfam" id="NF002759">
    <property type="entry name" value="PRK02813.1"/>
    <property type="match status" value="1"/>
</dbReference>
<evidence type="ECO:0000256" key="3">
    <source>
        <dbReference type="ARBA" id="ARBA00022438"/>
    </source>
</evidence>
<proteinExistence type="inferred from homology"/>
<keyword evidence="8 9" id="KW-0482">Metalloprotease</keyword>
<evidence type="ECO:0000256" key="7">
    <source>
        <dbReference type="ARBA" id="ARBA00022833"/>
    </source>
</evidence>
<dbReference type="EC" id="3.4.11.-" evidence="10"/>
<evidence type="ECO:0000256" key="1">
    <source>
        <dbReference type="ARBA" id="ARBA00001947"/>
    </source>
</evidence>
<dbReference type="SUPFAM" id="SSF101821">
    <property type="entry name" value="Aminopeptidase/glucanase lid domain"/>
    <property type="match status" value="1"/>
</dbReference>